<name>A0AAW1P410_9CHLO</name>
<comment type="caution">
    <text evidence="1">The sequence shown here is derived from an EMBL/GenBank/DDBJ whole genome shotgun (WGS) entry which is preliminary data.</text>
</comment>
<sequence length="146" mass="16686">MPSTILLGSPLSRPFRSHFGGCLHARAQLQPQNPGKEYRKFSKQEQDRKQALVVRLLGDDAAKKLSWHQGVLHFRSGDKLVPLEWQDYEQRSLEYHQIYRTEASRKARSFGALLELLGNELTPGMLYAAAQLLRLKADEKKREGSV</sequence>
<accession>A0AAW1P410</accession>
<gene>
    <name evidence="1" type="ORF">WJX72_010478</name>
</gene>
<dbReference type="Proteomes" id="UP001489004">
    <property type="component" value="Unassembled WGS sequence"/>
</dbReference>
<organism evidence="1 2">
    <name type="scientific">[Myrmecia] bisecta</name>
    <dbReference type="NCBI Taxonomy" id="41462"/>
    <lineage>
        <taxon>Eukaryota</taxon>
        <taxon>Viridiplantae</taxon>
        <taxon>Chlorophyta</taxon>
        <taxon>core chlorophytes</taxon>
        <taxon>Trebouxiophyceae</taxon>
        <taxon>Trebouxiales</taxon>
        <taxon>Trebouxiaceae</taxon>
        <taxon>Myrmecia</taxon>
    </lineage>
</organism>
<dbReference type="EMBL" id="JALJOR010000022">
    <property type="protein sequence ID" value="KAK9803303.1"/>
    <property type="molecule type" value="Genomic_DNA"/>
</dbReference>
<dbReference type="AlphaFoldDB" id="A0AAW1P410"/>
<keyword evidence="2" id="KW-1185">Reference proteome</keyword>
<reference evidence="1 2" key="1">
    <citation type="journal article" date="2024" name="Nat. Commun.">
        <title>Phylogenomics reveals the evolutionary origins of lichenization in chlorophyte algae.</title>
        <authorList>
            <person name="Puginier C."/>
            <person name="Libourel C."/>
            <person name="Otte J."/>
            <person name="Skaloud P."/>
            <person name="Haon M."/>
            <person name="Grisel S."/>
            <person name="Petersen M."/>
            <person name="Berrin J.G."/>
            <person name="Delaux P.M."/>
            <person name="Dal Grande F."/>
            <person name="Keller J."/>
        </authorList>
    </citation>
    <scope>NUCLEOTIDE SEQUENCE [LARGE SCALE GENOMIC DNA]</scope>
    <source>
        <strain evidence="1 2">SAG 2043</strain>
    </source>
</reference>
<evidence type="ECO:0000313" key="1">
    <source>
        <dbReference type="EMBL" id="KAK9803303.1"/>
    </source>
</evidence>
<protein>
    <submittedName>
        <fullName evidence="1">Uncharacterized protein</fullName>
    </submittedName>
</protein>
<evidence type="ECO:0000313" key="2">
    <source>
        <dbReference type="Proteomes" id="UP001489004"/>
    </source>
</evidence>
<proteinExistence type="predicted"/>